<protein>
    <submittedName>
        <fullName evidence="4">Uncharacterized protein</fullName>
    </submittedName>
</protein>
<evidence type="ECO:0000256" key="1">
    <source>
        <dbReference type="SAM" id="MobiDB-lite"/>
    </source>
</evidence>
<accession>A0A1I7YNW2</accession>
<sequence length="189" mass="20941">MLSAAIMVFAICVLVFSVVLVSCSKQQKGSKNVCPNRLKPQGPDQSIEKNLPIQNAPKVHEVHASKEKLPKSVTMNARTGASKRIPITKQVEKKKERTQRTQSASVMKARKPTKSEVPDKTQMNTTTLRLSETQKHASSNAEEELTLKSFEDSTQITASVRMADSEDTNECVPDLKNDGNDSELELKFN</sequence>
<keyword evidence="2" id="KW-0732">Signal</keyword>
<evidence type="ECO:0000256" key="2">
    <source>
        <dbReference type="SAM" id="SignalP"/>
    </source>
</evidence>
<feature type="region of interest" description="Disordered" evidence="1">
    <location>
        <begin position="89"/>
        <end position="189"/>
    </location>
</feature>
<name>A0A1I7YNW2_9BILA</name>
<feature type="compositionally biased region" description="Basic and acidic residues" evidence="1">
    <location>
        <begin position="173"/>
        <end position="189"/>
    </location>
</feature>
<dbReference type="AlphaFoldDB" id="A0A1I7YNW2"/>
<keyword evidence="3" id="KW-1185">Reference proteome</keyword>
<feature type="signal peptide" evidence="2">
    <location>
        <begin position="1"/>
        <end position="23"/>
    </location>
</feature>
<reference evidence="4" key="1">
    <citation type="submission" date="2016-11" db="UniProtKB">
        <authorList>
            <consortium name="WormBaseParasite"/>
        </authorList>
    </citation>
    <scope>IDENTIFICATION</scope>
</reference>
<feature type="compositionally biased region" description="Polar residues" evidence="1">
    <location>
        <begin position="121"/>
        <end position="140"/>
    </location>
</feature>
<organism evidence="3 4">
    <name type="scientific">Steinernema glaseri</name>
    <dbReference type="NCBI Taxonomy" id="37863"/>
    <lineage>
        <taxon>Eukaryota</taxon>
        <taxon>Metazoa</taxon>
        <taxon>Ecdysozoa</taxon>
        <taxon>Nematoda</taxon>
        <taxon>Chromadorea</taxon>
        <taxon>Rhabditida</taxon>
        <taxon>Tylenchina</taxon>
        <taxon>Panagrolaimomorpha</taxon>
        <taxon>Strongyloidoidea</taxon>
        <taxon>Steinernematidae</taxon>
        <taxon>Steinernema</taxon>
    </lineage>
</organism>
<dbReference type="WBParaSite" id="L893_g18215.t1">
    <property type="protein sequence ID" value="L893_g18215.t1"/>
    <property type="gene ID" value="L893_g18215"/>
</dbReference>
<evidence type="ECO:0000313" key="3">
    <source>
        <dbReference type="Proteomes" id="UP000095287"/>
    </source>
</evidence>
<dbReference type="Proteomes" id="UP000095287">
    <property type="component" value="Unplaced"/>
</dbReference>
<proteinExistence type="predicted"/>
<evidence type="ECO:0000313" key="4">
    <source>
        <dbReference type="WBParaSite" id="L893_g18215.t1"/>
    </source>
</evidence>
<feature type="compositionally biased region" description="Basic and acidic residues" evidence="1">
    <location>
        <begin position="90"/>
        <end position="99"/>
    </location>
</feature>
<feature type="chain" id="PRO_5009312469" evidence="2">
    <location>
        <begin position="24"/>
        <end position="189"/>
    </location>
</feature>